<dbReference type="Pfam" id="PF00296">
    <property type="entry name" value="Bac_luciferase"/>
    <property type="match status" value="1"/>
</dbReference>
<keyword evidence="1" id="KW-0285">Flavoprotein</keyword>
<dbReference type="Gene3D" id="3.20.20.30">
    <property type="entry name" value="Luciferase-like domain"/>
    <property type="match status" value="1"/>
</dbReference>
<proteinExistence type="predicted"/>
<dbReference type="Proteomes" id="UP001500755">
    <property type="component" value="Unassembled WGS sequence"/>
</dbReference>
<evidence type="ECO:0000256" key="1">
    <source>
        <dbReference type="ARBA" id="ARBA00022630"/>
    </source>
</evidence>
<dbReference type="InterPro" id="IPR051260">
    <property type="entry name" value="Diverse_substr_monoxygenases"/>
</dbReference>
<dbReference type="RefSeq" id="WP_344305874.1">
    <property type="nucleotide sequence ID" value="NZ_BAAANO010000001.1"/>
</dbReference>
<dbReference type="PANTHER" id="PTHR30011">
    <property type="entry name" value="ALKANESULFONATE MONOOXYGENASE-RELATED"/>
    <property type="match status" value="1"/>
</dbReference>
<evidence type="ECO:0000313" key="6">
    <source>
        <dbReference type="EMBL" id="GAA1997239.1"/>
    </source>
</evidence>
<keyword evidence="7" id="KW-1185">Reference proteome</keyword>
<organism evidence="6 7">
    <name type="scientific">Brevibacterium samyangense</name>
    <dbReference type="NCBI Taxonomy" id="366888"/>
    <lineage>
        <taxon>Bacteria</taxon>
        <taxon>Bacillati</taxon>
        <taxon>Actinomycetota</taxon>
        <taxon>Actinomycetes</taxon>
        <taxon>Micrococcales</taxon>
        <taxon>Brevibacteriaceae</taxon>
        <taxon>Brevibacterium</taxon>
    </lineage>
</organism>
<reference evidence="6 7" key="1">
    <citation type="journal article" date="2019" name="Int. J. Syst. Evol. Microbiol.">
        <title>The Global Catalogue of Microorganisms (GCM) 10K type strain sequencing project: providing services to taxonomists for standard genome sequencing and annotation.</title>
        <authorList>
            <consortium name="The Broad Institute Genomics Platform"/>
            <consortium name="The Broad Institute Genome Sequencing Center for Infectious Disease"/>
            <person name="Wu L."/>
            <person name="Ma J."/>
        </authorList>
    </citation>
    <scope>NUCLEOTIDE SEQUENCE [LARGE SCALE GENOMIC DNA]</scope>
    <source>
        <strain evidence="6 7">JCM 14546</strain>
    </source>
</reference>
<evidence type="ECO:0000256" key="3">
    <source>
        <dbReference type="ARBA" id="ARBA00023002"/>
    </source>
</evidence>
<sequence>MTVPSADPTLPLAVRIPATALLDSAGFDTAGLAAAAKALDTAGVRWLVLGDDHASGPDALALAAWLAPQTENLVLVPEVPVTHSEPFHVATSTATLDHDSHGRGGWSPTVQTSGATARLIGRRPAAEAPAAWAEAVAVDEVVTALWHSWDRDAEIRDLETARFLDRDRVHYVDYTGTDSVGEEWTVKGPSIVPQPPQGDLPTLVTVDSGEAAESAIRAAAAFADIVVASSDAFRAGLTAPVVEARDSTFLVRVPVTGAGPNRAELAALVTALRTEDVTVHGVLLDVPDLGDVEAIAARVADS</sequence>
<name>A0ABN2T2C1_9MICO</name>
<dbReference type="SUPFAM" id="SSF51679">
    <property type="entry name" value="Bacterial luciferase-like"/>
    <property type="match status" value="1"/>
</dbReference>
<accession>A0ABN2T2C1</accession>
<evidence type="ECO:0000259" key="5">
    <source>
        <dbReference type="Pfam" id="PF00296"/>
    </source>
</evidence>
<keyword evidence="3" id="KW-0560">Oxidoreductase</keyword>
<dbReference type="EMBL" id="BAAANO010000001">
    <property type="protein sequence ID" value="GAA1997239.1"/>
    <property type="molecule type" value="Genomic_DNA"/>
</dbReference>
<keyword evidence="4" id="KW-0503">Monooxygenase</keyword>
<comment type="caution">
    <text evidence="6">The sequence shown here is derived from an EMBL/GenBank/DDBJ whole genome shotgun (WGS) entry which is preliminary data.</text>
</comment>
<evidence type="ECO:0000313" key="7">
    <source>
        <dbReference type="Proteomes" id="UP001500755"/>
    </source>
</evidence>
<protein>
    <recommendedName>
        <fullName evidence="5">Luciferase-like domain-containing protein</fullName>
    </recommendedName>
</protein>
<evidence type="ECO:0000256" key="2">
    <source>
        <dbReference type="ARBA" id="ARBA00022643"/>
    </source>
</evidence>
<dbReference type="PANTHER" id="PTHR30011:SF16">
    <property type="entry name" value="C2H2 FINGER DOMAIN TRANSCRIPTION FACTOR (EUROFUNG)-RELATED"/>
    <property type="match status" value="1"/>
</dbReference>
<gene>
    <name evidence="6" type="ORF">GCM10009755_00370</name>
</gene>
<feature type="domain" description="Luciferase-like" evidence="5">
    <location>
        <begin position="25"/>
        <end position="220"/>
    </location>
</feature>
<dbReference type="InterPro" id="IPR011251">
    <property type="entry name" value="Luciferase-like_dom"/>
</dbReference>
<keyword evidence="2" id="KW-0288">FMN</keyword>
<evidence type="ECO:0000256" key="4">
    <source>
        <dbReference type="ARBA" id="ARBA00023033"/>
    </source>
</evidence>
<dbReference type="InterPro" id="IPR036661">
    <property type="entry name" value="Luciferase-like_sf"/>
</dbReference>